<dbReference type="Proteomes" id="UP000198211">
    <property type="component" value="Unassembled WGS sequence"/>
</dbReference>
<dbReference type="InterPro" id="IPR000477">
    <property type="entry name" value="RT_dom"/>
</dbReference>
<feature type="compositionally biased region" description="Basic residues" evidence="7">
    <location>
        <begin position="287"/>
        <end position="314"/>
    </location>
</feature>
<keyword evidence="3" id="KW-0540">Nuclease</keyword>
<dbReference type="PANTHER" id="PTHR37984">
    <property type="entry name" value="PROTEIN CBG26694"/>
    <property type="match status" value="1"/>
</dbReference>
<dbReference type="GO" id="GO:0004519">
    <property type="term" value="F:endonuclease activity"/>
    <property type="evidence" value="ECO:0007669"/>
    <property type="project" value="UniProtKB-KW"/>
</dbReference>
<dbReference type="Gene3D" id="3.10.10.10">
    <property type="entry name" value="HIV Type 1 Reverse Transcriptase, subunit A, domain 1"/>
    <property type="match status" value="1"/>
</dbReference>
<organism evidence="10 11">
    <name type="scientific">Phytophthora megakarya</name>
    <dbReference type="NCBI Taxonomy" id="4795"/>
    <lineage>
        <taxon>Eukaryota</taxon>
        <taxon>Sar</taxon>
        <taxon>Stramenopiles</taxon>
        <taxon>Oomycota</taxon>
        <taxon>Peronosporomycetes</taxon>
        <taxon>Peronosporales</taxon>
        <taxon>Peronosporaceae</taxon>
        <taxon>Phytophthora</taxon>
    </lineage>
</organism>
<keyword evidence="6" id="KW-0695">RNA-directed DNA polymerase</keyword>
<dbReference type="EMBL" id="NBNE01001957">
    <property type="protein sequence ID" value="OWZ12049.1"/>
    <property type="molecule type" value="Genomic_DNA"/>
</dbReference>
<dbReference type="GO" id="GO:0015074">
    <property type="term" value="P:DNA integration"/>
    <property type="evidence" value="ECO:0007669"/>
    <property type="project" value="InterPro"/>
</dbReference>
<dbReference type="InterPro" id="IPR012337">
    <property type="entry name" value="RNaseH-like_sf"/>
</dbReference>
<accession>A0A225W4A9</accession>
<proteinExistence type="predicted"/>
<dbReference type="InterPro" id="IPR036397">
    <property type="entry name" value="RNaseH_sf"/>
</dbReference>
<evidence type="ECO:0000259" key="8">
    <source>
        <dbReference type="PROSITE" id="PS50878"/>
    </source>
</evidence>
<feature type="compositionally biased region" description="Basic and acidic residues" evidence="7">
    <location>
        <begin position="1560"/>
        <end position="1598"/>
    </location>
</feature>
<keyword evidence="1" id="KW-0808">Transferase</keyword>
<dbReference type="SUPFAM" id="SSF53098">
    <property type="entry name" value="Ribonuclease H-like"/>
    <property type="match status" value="1"/>
</dbReference>
<gene>
    <name evidence="10" type="ORF">PHMEG_00014847</name>
</gene>
<dbReference type="Pfam" id="PF00078">
    <property type="entry name" value="RVT_1"/>
    <property type="match status" value="1"/>
</dbReference>
<dbReference type="OrthoDB" id="154058at2759"/>
<feature type="compositionally biased region" description="Basic and acidic residues" evidence="7">
    <location>
        <begin position="277"/>
        <end position="286"/>
    </location>
</feature>
<dbReference type="GO" id="GO:0016787">
    <property type="term" value="F:hydrolase activity"/>
    <property type="evidence" value="ECO:0007669"/>
    <property type="project" value="UniProtKB-KW"/>
</dbReference>
<dbReference type="InterPro" id="IPR050951">
    <property type="entry name" value="Retrovirus_Pol_polyprotein"/>
</dbReference>
<dbReference type="InterPro" id="IPR001584">
    <property type="entry name" value="Integrase_cat-core"/>
</dbReference>
<dbReference type="InterPro" id="IPR043128">
    <property type="entry name" value="Rev_trsase/Diguanyl_cyclase"/>
</dbReference>
<keyword evidence="5" id="KW-0378">Hydrolase</keyword>
<evidence type="ECO:0000256" key="6">
    <source>
        <dbReference type="ARBA" id="ARBA00022918"/>
    </source>
</evidence>
<evidence type="ECO:0000256" key="5">
    <source>
        <dbReference type="ARBA" id="ARBA00022801"/>
    </source>
</evidence>
<keyword evidence="2" id="KW-0548">Nucleotidyltransferase</keyword>
<dbReference type="CDD" id="cd09274">
    <property type="entry name" value="RNase_HI_RT_Ty3"/>
    <property type="match status" value="1"/>
</dbReference>
<dbReference type="Gene3D" id="3.30.420.10">
    <property type="entry name" value="Ribonuclease H-like superfamily/Ribonuclease H"/>
    <property type="match status" value="1"/>
</dbReference>
<evidence type="ECO:0000259" key="9">
    <source>
        <dbReference type="PROSITE" id="PS50994"/>
    </source>
</evidence>
<keyword evidence="4" id="KW-0255">Endonuclease</keyword>
<dbReference type="InterPro" id="IPR041373">
    <property type="entry name" value="RT_RNaseH"/>
</dbReference>
<dbReference type="PANTHER" id="PTHR37984:SF5">
    <property type="entry name" value="PROTEIN NYNRIN-LIKE"/>
    <property type="match status" value="1"/>
</dbReference>
<dbReference type="PROSITE" id="PS50878">
    <property type="entry name" value="RT_POL"/>
    <property type="match status" value="1"/>
</dbReference>
<evidence type="ECO:0000256" key="3">
    <source>
        <dbReference type="ARBA" id="ARBA00022722"/>
    </source>
</evidence>
<dbReference type="SUPFAM" id="SSF56672">
    <property type="entry name" value="DNA/RNA polymerases"/>
    <property type="match status" value="1"/>
</dbReference>
<sequence>MVDAEALDWDALHHRNRRTGTRERELRVIRMPVTMWWKTTVAPRNENIETLAGMLRAKYMTRRTTPEVVDLLSARRQIRGERLLEYAQSLREIAEQGDISEDWLVSAFLKGMNSTVGATHVRGHRPGTLDEAVNLAISHVGDYVEGYGIGLDAAMSAWDARKATHGRGPLATAGGGQGQYGLTENLENVVTGYGAMWGAASNMTRKDDRDVSTGATRNPEPQGEARGKRQGSDQFERRSGKTLKIEGVPVRDGVGSDNQAGGLGRRGANGSDPGENATKKQKERTTVQRRNKRRGRRRNVQVKRAAGGKKRRRVEKTEMTPKSKRVVEDISTGAATALVGEVPVADKRVNKDVTATGDTRTSRVGHNSGDGYVEAHSELKEMPARRKKRPRESASAMRVRAEEWVSAMTRKDEEERGALIVTPGDVETLTSKREGLTGASHGARLAEGVTAEAKVKLIEPTQESRNALRCSASAVRAVNEVRESESAHKEGLVELAMPEANWQENLAAGNVVGESDARDGVAAQLVTTAMGLEAIGAVGVNKPMELTALQASRTRRRFEKRARKAKEKEWRKVREWMRDHEDSKGKYAAFGPVETLKKVGKRRTLEKRYHYQCGSVYKQPCIERADDDGRSVRTGSLRAVRAPATATLPTARVKMRGQWCDIKLDTGAQYTVAGELWEQFGVLQRGLPPVDFVEGFTGTVAKVLGVWEFRMETQYGQIMTVLDFTACEMKWYAGDIKKIVPLSCTSPNDADGSVVGVRVVRQAKGHTRTCHNVELAVSAPEAPTLSTVRGGRIKLPVLNLVERTARLPPREKLGTWSPTSDDMTVIEVSGELDHERVTAWVETELKGGVKPLSNEDDLDVGDMSGEDKELLLRLLRSYPGLLEPREGCPPMTTLGVEHAIHTGNEPPIKVRPRWHAPNEQQVIDEEVGNMLRDKVVEPSSGAWGFPVVLVKQKDGSVRFCIDYRPLNAITKRDVYPLPRIDDTLDNLHGARRFSSLDLHAGYWQVPVAEADRDKTGFVTRQGCFRFVRMPFGLANAPGTFQRMMDAVLRGLTWESCLVYLDNVIVFFKGDMTRHVVELAMILERLAQAGLSLKASKCAFTKEQLDYLGHELDATGVRPTESLVQSVREFPVPVDMKAVKRFVHMAGFYRRFVPGFASKAAPLTRLLRKDAHEAFECLKTALTERPVLAYPDFSRSFKLVTDASAVGLGATLTQDQGLGEQPVSYASKANSPTVTNCSITDLECAAVVWAVKLFRPYLYGQKFELVTDHAALKWLMASKDLKGRLHRWALQLQEYHFDVVYRPGASNVVADARSRAPVNAVVAVTTNEDEGEMTAGRNGEEQLTDGLILVAAVPTHTTQDFAKFIMDKVVLIYGPMRELVMNGAPELNGEVIEALVSESQARQITPVPYRPVLLGLVERFHRTWKDMVALFVAEAQDDWDRWLSCATYTYNGAQHSAMGYSPNELMMGRRLRTPNKLLRSTGVTQMGAFADYHTALVSNLERAKRAATVGLVKDQRRRAKYYDAKARRNAVFGPFTGNGRVSSGLEEKYPYQGNGPQRQTKMYDLRTRKASDTDAGEKQLRRERRGRLGEEQCVKRKEK</sequence>
<evidence type="ECO:0000256" key="7">
    <source>
        <dbReference type="SAM" id="MobiDB-lite"/>
    </source>
</evidence>
<protein>
    <submittedName>
        <fullName evidence="10">Gag-pol fusion protein</fullName>
    </submittedName>
</protein>
<dbReference type="PROSITE" id="PS50994">
    <property type="entry name" value="INTEGRASE"/>
    <property type="match status" value="1"/>
</dbReference>
<reference evidence="11" key="1">
    <citation type="submission" date="2017-03" db="EMBL/GenBank/DDBJ databases">
        <title>Phytopthora megakarya and P. palmivora, two closely related causual agents of cacao black pod achieved similar genome size and gene model numbers by different mechanisms.</title>
        <authorList>
            <person name="Ali S."/>
            <person name="Shao J."/>
            <person name="Larry D.J."/>
            <person name="Kronmiller B."/>
            <person name="Shen D."/>
            <person name="Strem M.D."/>
            <person name="Melnick R.L."/>
            <person name="Guiltinan M.J."/>
            <person name="Tyler B.M."/>
            <person name="Meinhardt L.W."/>
            <person name="Bailey B.A."/>
        </authorList>
    </citation>
    <scope>NUCLEOTIDE SEQUENCE [LARGE SCALE GENOMIC DNA]</scope>
    <source>
        <strain evidence="11">zdho120</strain>
    </source>
</reference>
<evidence type="ECO:0000256" key="2">
    <source>
        <dbReference type="ARBA" id="ARBA00022695"/>
    </source>
</evidence>
<comment type="caution">
    <text evidence="10">The sequence shown here is derived from an EMBL/GenBank/DDBJ whole genome shotgun (WGS) entry which is preliminary data.</text>
</comment>
<dbReference type="GO" id="GO:0003676">
    <property type="term" value="F:nucleic acid binding"/>
    <property type="evidence" value="ECO:0007669"/>
    <property type="project" value="InterPro"/>
</dbReference>
<evidence type="ECO:0000313" key="10">
    <source>
        <dbReference type="EMBL" id="OWZ12049.1"/>
    </source>
</evidence>
<dbReference type="InterPro" id="IPR043502">
    <property type="entry name" value="DNA/RNA_pol_sf"/>
</dbReference>
<feature type="region of interest" description="Disordered" evidence="7">
    <location>
        <begin position="1534"/>
        <end position="1598"/>
    </location>
</feature>
<dbReference type="Pfam" id="PF17917">
    <property type="entry name" value="RT_RNaseH"/>
    <property type="match status" value="1"/>
</dbReference>
<evidence type="ECO:0000256" key="1">
    <source>
        <dbReference type="ARBA" id="ARBA00022679"/>
    </source>
</evidence>
<dbReference type="GO" id="GO:0003964">
    <property type="term" value="F:RNA-directed DNA polymerase activity"/>
    <property type="evidence" value="ECO:0007669"/>
    <property type="project" value="UniProtKB-KW"/>
</dbReference>
<dbReference type="CDD" id="cd01647">
    <property type="entry name" value="RT_LTR"/>
    <property type="match status" value="1"/>
</dbReference>
<evidence type="ECO:0000313" key="11">
    <source>
        <dbReference type="Proteomes" id="UP000198211"/>
    </source>
</evidence>
<name>A0A225W4A9_9STRA</name>
<keyword evidence="11" id="KW-1185">Reference proteome</keyword>
<dbReference type="Gene3D" id="3.30.70.270">
    <property type="match status" value="2"/>
</dbReference>
<evidence type="ECO:0000256" key="4">
    <source>
        <dbReference type="ARBA" id="ARBA00022759"/>
    </source>
</evidence>
<feature type="region of interest" description="Disordered" evidence="7">
    <location>
        <begin position="204"/>
        <end position="323"/>
    </location>
</feature>
<feature type="compositionally biased region" description="Basic and acidic residues" evidence="7">
    <location>
        <begin position="223"/>
        <end position="239"/>
    </location>
</feature>
<feature type="domain" description="Integrase catalytic" evidence="9">
    <location>
        <begin position="1345"/>
        <end position="1469"/>
    </location>
</feature>
<feature type="domain" description="Reverse transcriptase" evidence="8">
    <location>
        <begin position="931"/>
        <end position="1111"/>
    </location>
</feature>